<evidence type="ECO:0000256" key="5">
    <source>
        <dbReference type="SAM" id="MobiDB-lite"/>
    </source>
</evidence>
<evidence type="ECO:0000256" key="6">
    <source>
        <dbReference type="SAM" id="Phobius"/>
    </source>
</evidence>
<dbReference type="SUPFAM" id="SSF103473">
    <property type="entry name" value="MFS general substrate transporter"/>
    <property type="match status" value="1"/>
</dbReference>
<dbReference type="InterPro" id="IPR036259">
    <property type="entry name" value="MFS_trans_sf"/>
</dbReference>
<feature type="transmembrane region" description="Helical" evidence="6">
    <location>
        <begin position="374"/>
        <end position="394"/>
    </location>
</feature>
<dbReference type="OrthoDB" id="194139at2759"/>
<dbReference type="PANTHER" id="PTHR23507:SF1">
    <property type="entry name" value="FI18259P1-RELATED"/>
    <property type="match status" value="1"/>
</dbReference>
<dbReference type="InterPro" id="IPR011701">
    <property type="entry name" value="MFS"/>
</dbReference>
<evidence type="ECO:0000256" key="1">
    <source>
        <dbReference type="ARBA" id="ARBA00004141"/>
    </source>
</evidence>
<dbReference type="Gene3D" id="1.20.1250.20">
    <property type="entry name" value="MFS general substrate transporter like domains"/>
    <property type="match status" value="1"/>
</dbReference>
<feature type="region of interest" description="Disordered" evidence="5">
    <location>
        <begin position="1"/>
        <end position="71"/>
    </location>
</feature>
<dbReference type="GO" id="GO:0022857">
    <property type="term" value="F:transmembrane transporter activity"/>
    <property type="evidence" value="ECO:0007669"/>
    <property type="project" value="InterPro"/>
</dbReference>
<accession>A0A9W9IAM6</accession>
<feature type="transmembrane region" description="Helical" evidence="6">
    <location>
        <begin position="204"/>
        <end position="223"/>
    </location>
</feature>
<evidence type="ECO:0000256" key="3">
    <source>
        <dbReference type="ARBA" id="ARBA00022989"/>
    </source>
</evidence>
<gene>
    <name evidence="7" type="ORF">N7482_000020</name>
</gene>
<feature type="transmembrane region" description="Helical" evidence="6">
    <location>
        <begin position="169"/>
        <end position="192"/>
    </location>
</feature>
<reference evidence="7" key="1">
    <citation type="submission" date="2022-11" db="EMBL/GenBank/DDBJ databases">
        <authorList>
            <person name="Petersen C."/>
        </authorList>
    </citation>
    <scope>NUCLEOTIDE SEQUENCE</scope>
    <source>
        <strain evidence="7">IBT 26290</strain>
    </source>
</reference>
<evidence type="ECO:0000256" key="4">
    <source>
        <dbReference type="ARBA" id="ARBA00023136"/>
    </source>
</evidence>
<dbReference type="GeneID" id="81421321"/>
<proteinExistence type="predicted"/>
<feature type="transmembrane region" description="Helical" evidence="6">
    <location>
        <begin position="505"/>
        <end position="527"/>
    </location>
</feature>
<comment type="caution">
    <text evidence="7">The sequence shown here is derived from an EMBL/GenBank/DDBJ whole genome shotgun (WGS) entry which is preliminary data.</text>
</comment>
<organism evidence="7 8">
    <name type="scientific">Penicillium canariense</name>
    <dbReference type="NCBI Taxonomy" id="189055"/>
    <lineage>
        <taxon>Eukaryota</taxon>
        <taxon>Fungi</taxon>
        <taxon>Dikarya</taxon>
        <taxon>Ascomycota</taxon>
        <taxon>Pezizomycotina</taxon>
        <taxon>Eurotiomycetes</taxon>
        <taxon>Eurotiomycetidae</taxon>
        <taxon>Eurotiales</taxon>
        <taxon>Aspergillaceae</taxon>
        <taxon>Penicillium</taxon>
    </lineage>
</organism>
<name>A0A9W9IAM6_9EURO</name>
<dbReference type="AlphaFoldDB" id="A0A9W9IAM6"/>
<evidence type="ECO:0000256" key="2">
    <source>
        <dbReference type="ARBA" id="ARBA00022692"/>
    </source>
</evidence>
<dbReference type="Proteomes" id="UP001149163">
    <property type="component" value="Unassembled WGS sequence"/>
</dbReference>
<comment type="subcellular location">
    <subcellularLocation>
        <location evidence="1">Membrane</location>
        <topology evidence="1">Multi-pass membrane protein</topology>
    </subcellularLocation>
</comment>
<dbReference type="EMBL" id="JAPQKN010000001">
    <property type="protein sequence ID" value="KAJ5174143.1"/>
    <property type="molecule type" value="Genomic_DNA"/>
</dbReference>
<dbReference type="RefSeq" id="XP_056545751.1">
    <property type="nucleotide sequence ID" value="XM_056682145.1"/>
</dbReference>
<sequence>MPEMSTMHTEEQRSRGSASWIPSQSRCNKATYRSHSTPADEAENQDPERVPFLQPSSCSLPSDADERSQHGPVPSAFAVTITACVVMLILDIASSVPTAPRMVIFEDIICRNHYAAWRDISRLGDCKVNAVQGELALINGWKDTFEKIPALLVSIPYGALADRIGRKKVLILALTGCLLCDTWVAIVCRFPRVFPLRAVWVSGLWQLIGGGGASVISMCYTLIGDVCSPEKRLEHSTAAFSQLYAAVLISELISIPLGSSLISLEPWIPVLGSLGFLALAICFALLFAPNFANSAKSSRFSQSDRLIQGPKSVRSGKIRHRLSHTMAKLGDNCQWITMDVCLMLGAFFSCQLSRQVSGILLQYSSFKFNWGYAKASYLISLRSGINLLVLVTLIPTLKRLFTNSGRCGQAQSDKYITLISGACLALGSFIIFLAASPAVLILGQIFFAIGFSFTVTAHSFLTAMVDSHHLGLVNTGVTTANSVGHMAGGPLLASIFQWGLQLGHFWVGIPFLFTAVLLLIATLAVSISNAP</sequence>
<dbReference type="PANTHER" id="PTHR23507">
    <property type="entry name" value="ZGC:174356"/>
    <property type="match status" value="1"/>
</dbReference>
<keyword evidence="4 6" id="KW-0472">Membrane</keyword>
<feature type="compositionally biased region" description="Polar residues" evidence="5">
    <location>
        <begin position="15"/>
        <end position="37"/>
    </location>
</feature>
<keyword evidence="8" id="KW-1185">Reference proteome</keyword>
<evidence type="ECO:0000313" key="7">
    <source>
        <dbReference type="EMBL" id="KAJ5174143.1"/>
    </source>
</evidence>
<keyword evidence="2 6" id="KW-0812">Transmembrane</keyword>
<feature type="transmembrane region" description="Helical" evidence="6">
    <location>
        <begin position="243"/>
        <end position="264"/>
    </location>
</feature>
<dbReference type="GO" id="GO:0016020">
    <property type="term" value="C:membrane"/>
    <property type="evidence" value="ECO:0007669"/>
    <property type="project" value="UniProtKB-SubCell"/>
</dbReference>
<feature type="transmembrane region" description="Helical" evidence="6">
    <location>
        <begin position="415"/>
        <end position="435"/>
    </location>
</feature>
<protein>
    <submittedName>
        <fullName evidence="7">MFS multidrug transporter</fullName>
    </submittedName>
</protein>
<feature type="transmembrane region" description="Helical" evidence="6">
    <location>
        <begin position="270"/>
        <end position="292"/>
    </location>
</feature>
<keyword evidence="3 6" id="KW-1133">Transmembrane helix</keyword>
<evidence type="ECO:0000313" key="8">
    <source>
        <dbReference type="Proteomes" id="UP001149163"/>
    </source>
</evidence>
<reference evidence="7" key="2">
    <citation type="journal article" date="2023" name="IMA Fungus">
        <title>Comparative genomic study of the Penicillium genus elucidates a diverse pangenome and 15 lateral gene transfer events.</title>
        <authorList>
            <person name="Petersen C."/>
            <person name="Sorensen T."/>
            <person name="Nielsen M.R."/>
            <person name="Sondergaard T.E."/>
            <person name="Sorensen J.L."/>
            <person name="Fitzpatrick D.A."/>
            <person name="Frisvad J.C."/>
            <person name="Nielsen K.L."/>
        </authorList>
    </citation>
    <scope>NUCLEOTIDE SEQUENCE</scope>
    <source>
        <strain evidence="7">IBT 26290</strain>
    </source>
</reference>
<dbReference type="Pfam" id="PF07690">
    <property type="entry name" value="MFS_1"/>
    <property type="match status" value="1"/>
</dbReference>
<feature type="transmembrane region" description="Helical" evidence="6">
    <location>
        <begin position="441"/>
        <end position="465"/>
    </location>
</feature>